<dbReference type="Gene3D" id="1.20.920.30">
    <property type="match status" value="1"/>
</dbReference>
<dbReference type="GO" id="GO:0030286">
    <property type="term" value="C:dynein complex"/>
    <property type="evidence" value="ECO:0007669"/>
    <property type="project" value="InterPro"/>
</dbReference>
<name>A0A401RN81_CHIPU</name>
<dbReference type="OMA" id="CHLESQN"/>
<keyword evidence="3" id="KW-1185">Reference proteome</keyword>
<dbReference type="Proteomes" id="UP000287033">
    <property type="component" value="Unassembled WGS sequence"/>
</dbReference>
<dbReference type="Gene3D" id="3.40.50.300">
    <property type="entry name" value="P-loop containing nucleotide triphosphate hydrolases"/>
    <property type="match status" value="1"/>
</dbReference>
<dbReference type="InterPro" id="IPR026983">
    <property type="entry name" value="DHC"/>
</dbReference>
<dbReference type="GO" id="GO:0045505">
    <property type="term" value="F:dynein intermediate chain binding"/>
    <property type="evidence" value="ECO:0007669"/>
    <property type="project" value="InterPro"/>
</dbReference>
<feature type="non-terminal residue" evidence="2">
    <location>
        <position position="195"/>
    </location>
</feature>
<gene>
    <name evidence="2" type="ORF">chiPu_0021840</name>
</gene>
<evidence type="ECO:0000313" key="3">
    <source>
        <dbReference type="Proteomes" id="UP000287033"/>
    </source>
</evidence>
<dbReference type="EMBL" id="BEZZ01004973">
    <property type="protein sequence ID" value="GCC19599.1"/>
    <property type="molecule type" value="Genomic_DNA"/>
</dbReference>
<feature type="domain" description="Dynein heavy chain 3 AAA+ lid" evidence="1">
    <location>
        <begin position="105"/>
        <end position="191"/>
    </location>
</feature>
<sequence>MLFSTQTTSAQTQAQILKQLVKKSRNRRIPPKNKKRVEDVTLVAACAPPSGARTELSQRLLKHFSIFTLPQPSTNSLQHIFQVQIGCHLESQNFLPVVQKCRELLVTAAIAIYYKMCRQMLPTPVKPHYTFNMRDLAKVAQGLLQAHESEIASREKTIILFAHEVSRVFHDRLSDEKDRQMFYTFLSDDLHNYFK</sequence>
<dbReference type="PANTHER" id="PTHR22878">
    <property type="entry name" value="DYNEIN HEAVY CHAIN 6, AXONEMAL-LIKE-RELATED"/>
    <property type="match status" value="1"/>
</dbReference>
<comment type="caution">
    <text evidence="2">The sequence shown here is derived from an EMBL/GenBank/DDBJ whole genome shotgun (WGS) entry which is preliminary data.</text>
</comment>
<dbReference type="InterPro" id="IPR041589">
    <property type="entry name" value="DNAH3_AAA_lid_1"/>
</dbReference>
<dbReference type="OrthoDB" id="286107at2759"/>
<dbReference type="GO" id="GO:0007018">
    <property type="term" value="P:microtubule-based movement"/>
    <property type="evidence" value="ECO:0007669"/>
    <property type="project" value="InterPro"/>
</dbReference>
<dbReference type="STRING" id="137246.A0A401RN81"/>
<evidence type="ECO:0000259" key="1">
    <source>
        <dbReference type="Pfam" id="PF17857"/>
    </source>
</evidence>
<proteinExistence type="predicted"/>
<protein>
    <recommendedName>
        <fullName evidence="1">Dynein heavy chain 3 AAA+ lid domain-containing protein</fullName>
    </recommendedName>
</protein>
<dbReference type="InterPro" id="IPR027417">
    <property type="entry name" value="P-loop_NTPase"/>
</dbReference>
<accession>A0A401RN81</accession>
<dbReference type="Pfam" id="PF12775">
    <property type="entry name" value="AAA_7"/>
    <property type="match status" value="1"/>
</dbReference>
<reference evidence="2 3" key="1">
    <citation type="journal article" date="2018" name="Nat. Ecol. Evol.">
        <title>Shark genomes provide insights into elasmobranch evolution and the origin of vertebrates.</title>
        <authorList>
            <person name="Hara Y"/>
            <person name="Yamaguchi K"/>
            <person name="Onimaru K"/>
            <person name="Kadota M"/>
            <person name="Koyanagi M"/>
            <person name="Keeley SD"/>
            <person name="Tatsumi K"/>
            <person name="Tanaka K"/>
            <person name="Motone F"/>
            <person name="Kageyama Y"/>
            <person name="Nozu R"/>
            <person name="Adachi N"/>
            <person name="Nishimura O"/>
            <person name="Nakagawa R"/>
            <person name="Tanegashima C"/>
            <person name="Kiyatake I"/>
            <person name="Matsumoto R"/>
            <person name="Murakumo K"/>
            <person name="Nishida K"/>
            <person name="Terakita A"/>
            <person name="Kuratani S"/>
            <person name="Sato K"/>
            <person name="Hyodo S Kuraku.S."/>
        </authorList>
    </citation>
    <scope>NUCLEOTIDE SEQUENCE [LARGE SCALE GENOMIC DNA]</scope>
</reference>
<evidence type="ECO:0000313" key="2">
    <source>
        <dbReference type="EMBL" id="GCC19599.1"/>
    </source>
</evidence>
<dbReference type="SUPFAM" id="SSF52540">
    <property type="entry name" value="P-loop containing nucleoside triphosphate hydrolases"/>
    <property type="match status" value="1"/>
</dbReference>
<dbReference type="AlphaFoldDB" id="A0A401RN81"/>
<dbReference type="GO" id="GO:0051959">
    <property type="term" value="F:dynein light intermediate chain binding"/>
    <property type="evidence" value="ECO:0007669"/>
    <property type="project" value="InterPro"/>
</dbReference>
<dbReference type="Pfam" id="PF17857">
    <property type="entry name" value="AAA_lid_1"/>
    <property type="match status" value="1"/>
</dbReference>
<organism evidence="2 3">
    <name type="scientific">Chiloscyllium punctatum</name>
    <name type="common">Brownbanded bambooshark</name>
    <name type="synonym">Hemiscyllium punctatum</name>
    <dbReference type="NCBI Taxonomy" id="137246"/>
    <lineage>
        <taxon>Eukaryota</taxon>
        <taxon>Metazoa</taxon>
        <taxon>Chordata</taxon>
        <taxon>Craniata</taxon>
        <taxon>Vertebrata</taxon>
        <taxon>Chondrichthyes</taxon>
        <taxon>Elasmobranchii</taxon>
        <taxon>Galeomorphii</taxon>
        <taxon>Galeoidea</taxon>
        <taxon>Orectolobiformes</taxon>
        <taxon>Hemiscylliidae</taxon>
        <taxon>Chiloscyllium</taxon>
    </lineage>
</organism>